<dbReference type="GO" id="GO:0046872">
    <property type="term" value="F:metal ion binding"/>
    <property type="evidence" value="ECO:0007669"/>
    <property type="project" value="UniProtKB-KW"/>
</dbReference>
<evidence type="ECO:0000256" key="4">
    <source>
        <dbReference type="ARBA" id="ARBA00022598"/>
    </source>
</evidence>
<keyword evidence="4 10" id="KW-0436">Ligase</keyword>
<dbReference type="PROSITE" id="PS01012">
    <property type="entry name" value="FOLYLPOLYGLU_SYNT_2"/>
    <property type="match status" value="1"/>
</dbReference>
<evidence type="ECO:0000256" key="11">
    <source>
        <dbReference type="SAM" id="MobiDB-lite"/>
    </source>
</evidence>
<dbReference type="SUPFAM" id="SSF53623">
    <property type="entry name" value="MurD-like peptide ligases, catalytic domain"/>
    <property type="match status" value="1"/>
</dbReference>
<dbReference type="Proteomes" id="UP000254919">
    <property type="component" value="Unassembled WGS sequence"/>
</dbReference>
<evidence type="ECO:0000256" key="1">
    <source>
        <dbReference type="ARBA" id="ARBA00001946"/>
    </source>
</evidence>
<organism evidence="12 13">
    <name type="scientific">Roseomonas mucosa</name>
    <dbReference type="NCBI Taxonomy" id="207340"/>
    <lineage>
        <taxon>Bacteria</taxon>
        <taxon>Pseudomonadati</taxon>
        <taxon>Pseudomonadota</taxon>
        <taxon>Alphaproteobacteria</taxon>
        <taxon>Acetobacterales</taxon>
        <taxon>Roseomonadaceae</taxon>
        <taxon>Roseomonas</taxon>
    </lineage>
</organism>
<dbReference type="GO" id="GO:0008841">
    <property type="term" value="F:dihydrofolate synthase activity"/>
    <property type="evidence" value="ECO:0007669"/>
    <property type="project" value="TreeGrafter"/>
</dbReference>
<keyword evidence="7 10" id="KW-0067">ATP-binding</keyword>
<evidence type="ECO:0000256" key="3">
    <source>
        <dbReference type="ARBA" id="ARBA00013025"/>
    </source>
</evidence>
<accession>A0A379MZ73</accession>
<dbReference type="InterPro" id="IPR018109">
    <property type="entry name" value="Folylpolyglutamate_synth_CS"/>
</dbReference>
<proteinExistence type="inferred from homology"/>
<dbReference type="GO" id="GO:0005737">
    <property type="term" value="C:cytoplasm"/>
    <property type="evidence" value="ECO:0007669"/>
    <property type="project" value="TreeGrafter"/>
</dbReference>
<dbReference type="PANTHER" id="PTHR11136">
    <property type="entry name" value="FOLYLPOLYGLUTAMATE SYNTHASE-RELATED"/>
    <property type="match status" value="1"/>
</dbReference>
<protein>
    <recommendedName>
        <fullName evidence="3">tetrahydrofolate synthase</fullName>
        <ecNumber evidence="3">6.3.2.17</ecNumber>
    </recommendedName>
</protein>
<dbReference type="EC" id="6.3.2.17" evidence="3"/>
<dbReference type="Gene3D" id="3.40.1190.10">
    <property type="entry name" value="Mur-like, catalytic domain"/>
    <property type="match status" value="1"/>
</dbReference>
<keyword evidence="8" id="KW-0460">Magnesium</keyword>
<evidence type="ECO:0000256" key="2">
    <source>
        <dbReference type="ARBA" id="ARBA00008276"/>
    </source>
</evidence>
<evidence type="ECO:0000256" key="10">
    <source>
        <dbReference type="PIRNR" id="PIRNR001563"/>
    </source>
</evidence>
<comment type="catalytic activity">
    <reaction evidence="9">
        <text>(6S)-5,6,7,8-tetrahydrofolyl-(gamma-L-Glu)(n) + L-glutamate + ATP = (6S)-5,6,7,8-tetrahydrofolyl-(gamma-L-Glu)(n+1) + ADP + phosphate + H(+)</text>
        <dbReference type="Rhea" id="RHEA:10580"/>
        <dbReference type="Rhea" id="RHEA-COMP:14738"/>
        <dbReference type="Rhea" id="RHEA-COMP:14740"/>
        <dbReference type="ChEBI" id="CHEBI:15378"/>
        <dbReference type="ChEBI" id="CHEBI:29985"/>
        <dbReference type="ChEBI" id="CHEBI:30616"/>
        <dbReference type="ChEBI" id="CHEBI:43474"/>
        <dbReference type="ChEBI" id="CHEBI:141005"/>
        <dbReference type="ChEBI" id="CHEBI:456216"/>
        <dbReference type="EC" id="6.3.2.17"/>
    </reaction>
</comment>
<comment type="similarity">
    <text evidence="2 10">Belongs to the folylpolyglutamate synthase family.</text>
</comment>
<dbReference type="PIRSF" id="PIRSF001563">
    <property type="entry name" value="Folylpolyglu_synth"/>
    <property type="match status" value="1"/>
</dbReference>
<dbReference type="EMBL" id="UGVN01000001">
    <property type="protein sequence ID" value="SUE40271.1"/>
    <property type="molecule type" value="Genomic_DNA"/>
</dbReference>
<evidence type="ECO:0000313" key="13">
    <source>
        <dbReference type="Proteomes" id="UP000254919"/>
    </source>
</evidence>
<dbReference type="GO" id="GO:0004326">
    <property type="term" value="F:tetrahydrofolylpolyglutamate synthase activity"/>
    <property type="evidence" value="ECO:0007669"/>
    <property type="project" value="UniProtKB-EC"/>
</dbReference>
<sequence>MPGPTRSSPVAPSMAPGQLDPSLRLPTGIEPGRAERIVDRLHALHPKLMDLSTGRIERCLAALGHPERHLPPVLHVAGTNGKGSTCAFARAIAEATEKRVHAYTSPHLVRFHERIRLAGTLVEEEVLAAALEEAEQANAGEGISVFEITTATAFLLFARVPADLLVLEVGLGGRFDATNVVPRPAACAVASVSMDHMEFLGNSLAGIAAEKAGIARPGVPLVTGFQAPEAMAAIERVAAEAGAPLLRRGRDWEIGPEGEGLLYRDAAGVLRLPRPGLPGPHQIDNAGLALAALRAWNPDWLDEATAAGGFREARWPARLQRLDSGPLAAMLPPGWELWLDGGHNAGAGEVLAEHLRTWGDRPAHLLVGIKKSKAADDFLRPLLPRASSVWAVAEPGQHLAMTPEEIVAASGGMARIGPHVADALEALLREADPGRPARVLICGSLYLAGEILKANGTPPA</sequence>
<comment type="cofactor">
    <cofactor evidence="1">
        <name>Mg(2+)</name>
        <dbReference type="ChEBI" id="CHEBI:18420"/>
    </cofactor>
</comment>
<dbReference type="InterPro" id="IPR036565">
    <property type="entry name" value="Mur-like_cat_sf"/>
</dbReference>
<dbReference type="Gene3D" id="3.90.190.20">
    <property type="entry name" value="Mur ligase, C-terminal domain"/>
    <property type="match status" value="1"/>
</dbReference>
<name>A0A379MZ73_9PROT</name>
<feature type="region of interest" description="Disordered" evidence="11">
    <location>
        <begin position="1"/>
        <end position="24"/>
    </location>
</feature>
<keyword evidence="6 10" id="KW-0547">Nucleotide-binding</keyword>
<dbReference type="NCBIfam" id="TIGR01499">
    <property type="entry name" value="folC"/>
    <property type="match status" value="1"/>
</dbReference>
<evidence type="ECO:0000256" key="8">
    <source>
        <dbReference type="ARBA" id="ARBA00022842"/>
    </source>
</evidence>
<reference evidence="12 13" key="1">
    <citation type="submission" date="2018-06" db="EMBL/GenBank/DDBJ databases">
        <authorList>
            <consortium name="Pathogen Informatics"/>
            <person name="Doyle S."/>
        </authorList>
    </citation>
    <scope>NUCLEOTIDE SEQUENCE [LARGE SCALE GENOMIC DNA]</scope>
    <source>
        <strain evidence="12 13">NCTC13291</strain>
    </source>
</reference>
<keyword evidence="5" id="KW-0479">Metal-binding</keyword>
<dbReference type="GO" id="GO:0005524">
    <property type="term" value="F:ATP binding"/>
    <property type="evidence" value="ECO:0007669"/>
    <property type="project" value="UniProtKB-KW"/>
</dbReference>
<feature type="compositionally biased region" description="Polar residues" evidence="11">
    <location>
        <begin position="1"/>
        <end position="10"/>
    </location>
</feature>
<dbReference type="InterPro" id="IPR036615">
    <property type="entry name" value="Mur_ligase_C_dom_sf"/>
</dbReference>
<gene>
    <name evidence="12" type="primary">fgs</name>
    <name evidence="12" type="ORF">NCTC13291_01830</name>
</gene>
<dbReference type="PANTHER" id="PTHR11136:SF0">
    <property type="entry name" value="DIHYDROFOLATE SYNTHETASE-RELATED"/>
    <property type="match status" value="1"/>
</dbReference>
<evidence type="ECO:0000256" key="5">
    <source>
        <dbReference type="ARBA" id="ARBA00022723"/>
    </source>
</evidence>
<evidence type="ECO:0000256" key="6">
    <source>
        <dbReference type="ARBA" id="ARBA00022741"/>
    </source>
</evidence>
<dbReference type="AlphaFoldDB" id="A0A379MZ73"/>
<dbReference type="InterPro" id="IPR001645">
    <property type="entry name" value="Folylpolyglutamate_synth"/>
</dbReference>
<evidence type="ECO:0000256" key="7">
    <source>
        <dbReference type="ARBA" id="ARBA00022840"/>
    </source>
</evidence>
<dbReference type="FunFam" id="3.40.1190.10:FF:000011">
    <property type="entry name" value="Folylpolyglutamate synthase/dihydrofolate synthase"/>
    <property type="match status" value="1"/>
</dbReference>
<dbReference type="SUPFAM" id="SSF53244">
    <property type="entry name" value="MurD-like peptide ligases, peptide-binding domain"/>
    <property type="match status" value="1"/>
</dbReference>
<evidence type="ECO:0000313" key="12">
    <source>
        <dbReference type="EMBL" id="SUE40271.1"/>
    </source>
</evidence>
<evidence type="ECO:0000256" key="9">
    <source>
        <dbReference type="ARBA" id="ARBA00047493"/>
    </source>
</evidence>